<gene>
    <name evidence="2" type="ORF">SAY86_023401</name>
</gene>
<accession>A0AAN7MAC3</accession>
<dbReference type="InterPro" id="IPR010341">
    <property type="entry name" value="DUF936_pln"/>
</dbReference>
<feature type="domain" description="DUF6857" evidence="1">
    <location>
        <begin position="80"/>
        <end position="356"/>
    </location>
</feature>
<dbReference type="Pfam" id="PF21647">
    <property type="entry name" value="DUF6857"/>
    <property type="match status" value="1"/>
</dbReference>
<dbReference type="InterPro" id="IPR049172">
    <property type="entry name" value="DUF6857_pln"/>
</dbReference>
<protein>
    <recommendedName>
        <fullName evidence="1">DUF6857 domain-containing protein</fullName>
    </recommendedName>
</protein>
<proteinExistence type="predicted"/>
<evidence type="ECO:0000313" key="3">
    <source>
        <dbReference type="Proteomes" id="UP001346149"/>
    </source>
</evidence>
<dbReference type="EMBL" id="JAXQNO010000008">
    <property type="protein sequence ID" value="KAK4792966.1"/>
    <property type="molecule type" value="Genomic_DNA"/>
</dbReference>
<name>A0AAN7MAC3_TRANT</name>
<dbReference type="AlphaFoldDB" id="A0AAN7MAC3"/>
<sequence>MALLLPWCLQGRIVQQRKDGSLEAPISKATRKGASVLSPKATRSMKGGNKVSVASLKKSSREVSMDDTANSSSLNEGWRMEDTILWASLPSSLLMLGKEVLKQRDAAVLASVEALQEAAGAERLLKCLSAYSEIQAASSEDHETEALVDQFFRLQDDLSQSRLIVKSLAGNTQVNLSETPQKEPNEDALKLSCERKERAQLWIRTALASDLAMPTSLEKIVGHDNTPKGRSILQKLSKPKHNCGSSDHNKLEWSRGSLLCATSDLEISLQRESRALFLGYLDEYVDDIKWRFSRERRDNIVGTMLQIRRVSNWIDLMAKKESSSCPDLEDPEFSTYGRIKNKIYRILLMHIDKTAMVWENMGAVLP</sequence>
<evidence type="ECO:0000259" key="1">
    <source>
        <dbReference type="Pfam" id="PF21647"/>
    </source>
</evidence>
<keyword evidence="3" id="KW-1185">Reference proteome</keyword>
<comment type="caution">
    <text evidence="2">The sequence shown here is derived from an EMBL/GenBank/DDBJ whole genome shotgun (WGS) entry which is preliminary data.</text>
</comment>
<dbReference type="PANTHER" id="PTHR31928">
    <property type="entry name" value="EXPRESSED PROTEIN"/>
    <property type="match status" value="1"/>
</dbReference>
<reference evidence="2 3" key="1">
    <citation type="journal article" date="2023" name="Hortic Res">
        <title>Pangenome of water caltrop reveals structural variations and asymmetric subgenome divergence after allopolyploidization.</title>
        <authorList>
            <person name="Zhang X."/>
            <person name="Chen Y."/>
            <person name="Wang L."/>
            <person name="Yuan Y."/>
            <person name="Fang M."/>
            <person name="Shi L."/>
            <person name="Lu R."/>
            <person name="Comes H.P."/>
            <person name="Ma Y."/>
            <person name="Chen Y."/>
            <person name="Huang G."/>
            <person name="Zhou Y."/>
            <person name="Zheng Z."/>
            <person name="Qiu Y."/>
        </authorList>
    </citation>
    <scope>NUCLEOTIDE SEQUENCE [LARGE SCALE GENOMIC DNA]</scope>
    <source>
        <strain evidence="2">F231</strain>
    </source>
</reference>
<dbReference type="Proteomes" id="UP001346149">
    <property type="component" value="Unassembled WGS sequence"/>
</dbReference>
<evidence type="ECO:0000313" key="2">
    <source>
        <dbReference type="EMBL" id="KAK4792966.1"/>
    </source>
</evidence>
<organism evidence="2 3">
    <name type="scientific">Trapa natans</name>
    <name type="common">Water chestnut</name>
    <dbReference type="NCBI Taxonomy" id="22666"/>
    <lineage>
        <taxon>Eukaryota</taxon>
        <taxon>Viridiplantae</taxon>
        <taxon>Streptophyta</taxon>
        <taxon>Embryophyta</taxon>
        <taxon>Tracheophyta</taxon>
        <taxon>Spermatophyta</taxon>
        <taxon>Magnoliopsida</taxon>
        <taxon>eudicotyledons</taxon>
        <taxon>Gunneridae</taxon>
        <taxon>Pentapetalae</taxon>
        <taxon>rosids</taxon>
        <taxon>malvids</taxon>
        <taxon>Myrtales</taxon>
        <taxon>Lythraceae</taxon>
        <taxon>Trapa</taxon>
    </lineage>
</organism>
<dbReference type="PANTHER" id="PTHR31928:SF12">
    <property type="entry name" value="DUF3741 DOMAIN-CONTAINING PROTEIN"/>
    <property type="match status" value="1"/>
</dbReference>